<sequence length="594" mass="63785">MNRARSIALAVLYRSAPYSPLTQDGDIETSEDSESGAASAAGGSGKISAGAAVTLSNTPLYVSSDAATPATHKTGTYYFYDGILIGGRYRITNTPSQCGKTPVGQNVTGWMDAGDCGAVSEAQTDAGQSNQKQVETFGAGAGSDISAYVESLTYTDSAADDSDTIDLTIDAQDSKWLWAWMPQKGATLYPRLLGYDWTRQGDTRSIDCGLFVADDVNYTDTPTKLQLGGVSKPSDSNFSETERQVTWKNTSIKRIGQKIAERYGLGFTYDAEDYDIECDEQNATDSSYYNTLCQNYGLVLKVYAKRLWVYDREAYKRKRAVKSFDRTDIIRGSVNWTTTLSGTYTGGTFTYTDADKDCDITCTVGGGKHMMNVNRRATSVQDAAVQLCAELNRANHGTVKLSFSLPGEWDVSAGNTITISGYGGGPDGGDGGINGKYFVDKVTHKYQRSGGFTTAIECSGIRKSFYPYEVGGSIQYNNEGSETSGNQYSDSYETSTAASAASDAAGAEAGAAVMLENAPFYETSAAPNPKFYRSGAYYFYDGILVNGRYRMSNSAARCGKLPVKDNITGWVPASYCGKGAAMTGGGTKALMRIM</sequence>
<evidence type="ECO:0000313" key="2">
    <source>
        <dbReference type="EMBL" id="DAF62922.1"/>
    </source>
</evidence>
<dbReference type="SUPFAM" id="SSF69279">
    <property type="entry name" value="Phage tail proteins"/>
    <property type="match status" value="1"/>
</dbReference>
<protein>
    <submittedName>
        <fullName evidence="2">Tail protein</fullName>
    </submittedName>
</protein>
<accession>A0A8S5TJF8</accession>
<feature type="compositionally biased region" description="Acidic residues" evidence="1">
    <location>
        <begin position="25"/>
        <end position="34"/>
    </location>
</feature>
<feature type="compositionally biased region" description="Low complexity" evidence="1">
    <location>
        <begin position="35"/>
        <end position="45"/>
    </location>
</feature>
<proteinExistence type="predicted"/>
<dbReference type="EMBL" id="BK032830">
    <property type="protein sequence ID" value="DAF62922.1"/>
    <property type="molecule type" value="Genomic_DNA"/>
</dbReference>
<evidence type="ECO:0000256" key="1">
    <source>
        <dbReference type="SAM" id="MobiDB-lite"/>
    </source>
</evidence>
<reference evidence="2" key="1">
    <citation type="journal article" date="2021" name="Proc. Natl. Acad. Sci. U.S.A.">
        <title>A Catalog of Tens of Thousands of Viruses from Human Metagenomes Reveals Hidden Associations with Chronic Diseases.</title>
        <authorList>
            <person name="Tisza M.J."/>
            <person name="Buck C.B."/>
        </authorList>
    </citation>
    <scope>NUCLEOTIDE SEQUENCE</scope>
    <source>
        <strain evidence="2">Ctu3532</strain>
    </source>
</reference>
<feature type="region of interest" description="Disordered" evidence="1">
    <location>
        <begin position="21"/>
        <end position="45"/>
    </location>
</feature>
<organism evidence="2">
    <name type="scientific">Caudovirales sp. ctu3532</name>
    <dbReference type="NCBI Taxonomy" id="2827639"/>
    <lineage>
        <taxon>Viruses</taxon>
        <taxon>Duplodnaviria</taxon>
        <taxon>Heunggongvirae</taxon>
        <taxon>Uroviricota</taxon>
        <taxon>Caudoviricetes</taxon>
    </lineage>
</organism>
<name>A0A8S5TJF8_9CAUD</name>